<evidence type="ECO:0000256" key="1">
    <source>
        <dbReference type="SAM" id="MobiDB-lite"/>
    </source>
</evidence>
<proteinExistence type="predicted"/>
<reference evidence="3" key="1">
    <citation type="submission" date="2023-06" db="EMBL/GenBank/DDBJ databases">
        <title>Genome-scale phylogeny and comparative genomics of the fungal order Sordariales.</title>
        <authorList>
            <consortium name="Lawrence Berkeley National Laboratory"/>
            <person name="Hensen N."/>
            <person name="Bonometti L."/>
            <person name="Westerberg I."/>
            <person name="Brannstrom I.O."/>
            <person name="Guillou S."/>
            <person name="Cros-Aarteil S."/>
            <person name="Calhoun S."/>
            <person name="Haridas S."/>
            <person name="Kuo A."/>
            <person name="Mondo S."/>
            <person name="Pangilinan J."/>
            <person name="Riley R."/>
            <person name="Labutti K."/>
            <person name="Andreopoulos B."/>
            <person name="Lipzen A."/>
            <person name="Chen C."/>
            <person name="Yanf M."/>
            <person name="Daum C."/>
            <person name="Ng V."/>
            <person name="Clum A."/>
            <person name="Steindorff A."/>
            <person name="Ohm R."/>
            <person name="Martin F."/>
            <person name="Silar P."/>
            <person name="Natvig D."/>
            <person name="Lalanne C."/>
            <person name="Gautier V."/>
            <person name="Ament-Velasquez S.L."/>
            <person name="Kruys A."/>
            <person name="Hutchinson M.I."/>
            <person name="Powell A.J."/>
            <person name="Barry K."/>
            <person name="Miller A.N."/>
            <person name="Grigoriev I.V."/>
            <person name="Debuchy R."/>
            <person name="Gladieux P."/>
            <person name="Thoren M.H."/>
            <person name="Johannesson H."/>
        </authorList>
    </citation>
    <scope>NUCLEOTIDE SEQUENCE</scope>
    <source>
        <strain evidence="3">SMH4607-1</strain>
    </source>
</reference>
<keyword evidence="2" id="KW-0812">Transmembrane</keyword>
<gene>
    <name evidence="3" type="ORF">B0H67DRAFT_564874</name>
</gene>
<evidence type="ECO:0000256" key="2">
    <source>
        <dbReference type="SAM" id="Phobius"/>
    </source>
</evidence>
<dbReference type="AlphaFoldDB" id="A0AA40BC79"/>
<evidence type="ECO:0008006" key="5">
    <source>
        <dbReference type="Google" id="ProtNLM"/>
    </source>
</evidence>
<comment type="caution">
    <text evidence="3">The sequence shown here is derived from an EMBL/GenBank/DDBJ whole genome shotgun (WGS) entry which is preliminary data.</text>
</comment>
<keyword evidence="2" id="KW-0472">Membrane</keyword>
<sequence>MTHNGAEGPKEIPPQRARHQITRSISELSSPIRLHRHHSHRAAKERERDGLNPVLQSAIPMAQTRMSLDGSRSDSMTPNLSPNASRRTSIFIAPTDEPPVTMLPTNTPAPPSLLTSKVSAEDAISRERQKATVRESGLKKSLTDVEAFSTATTRRLDDTYYSVLERLGTLQSTIVALKELAGLSQQMNNTFRIEAEELVADISSQLDAFGQFKEQQKRVERLQSRIHIGREKITVLSGRVDVVRDRIESWERADREWQERTRKRLKAFWVVTSIIAFIMLLLLVSAQYTPEGLEGSTVRRANESLNTLRDATGGGTNLLWPDGEVEGSRAEGTPNGTETAEVHSVSADILRAFDEL</sequence>
<protein>
    <recommendedName>
        <fullName evidence="5">Septum formation initiator domain-containing protein</fullName>
    </recommendedName>
</protein>
<dbReference type="Proteomes" id="UP001172102">
    <property type="component" value="Unassembled WGS sequence"/>
</dbReference>
<evidence type="ECO:0000313" key="4">
    <source>
        <dbReference type="Proteomes" id="UP001172102"/>
    </source>
</evidence>
<keyword evidence="2" id="KW-1133">Transmembrane helix</keyword>
<accession>A0AA40BC79</accession>
<keyword evidence="4" id="KW-1185">Reference proteome</keyword>
<evidence type="ECO:0000313" key="3">
    <source>
        <dbReference type="EMBL" id="KAK0731459.1"/>
    </source>
</evidence>
<feature type="region of interest" description="Disordered" evidence="1">
    <location>
        <begin position="310"/>
        <end position="339"/>
    </location>
</feature>
<name>A0AA40BC79_9PEZI</name>
<dbReference type="EMBL" id="JAUKUA010000001">
    <property type="protein sequence ID" value="KAK0731459.1"/>
    <property type="molecule type" value="Genomic_DNA"/>
</dbReference>
<feature type="transmembrane region" description="Helical" evidence="2">
    <location>
        <begin position="267"/>
        <end position="288"/>
    </location>
</feature>
<organism evidence="3 4">
    <name type="scientific">Lasiosphaeris hirsuta</name>
    <dbReference type="NCBI Taxonomy" id="260670"/>
    <lineage>
        <taxon>Eukaryota</taxon>
        <taxon>Fungi</taxon>
        <taxon>Dikarya</taxon>
        <taxon>Ascomycota</taxon>
        <taxon>Pezizomycotina</taxon>
        <taxon>Sordariomycetes</taxon>
        <taxon>Sordariomycetidae</taxon>
        <taxon>Sordariales</taxon>
        <taxon>Lasiosphaeriaceae</taxon>
        <taxon>Lasiosphaeris</taxon>
    </lineage>
</organism>